<dbReference type="EMBL" id="CP109546">
    <property type="protein sequence ID" value="WTZ09071.1"/>
    <property type="molecule type" value="Genomic_DNA"/>
</dbReference>
<organism evidence="2">
    <name type="scientific">Streptomyces sp. NBC_01393</name>
    <dbReference type="NCBI Taxonomy" id="2903851"/>
    <lineage>
        <taxon>Bacteria</taxon>
        <taxon>Bacillati</taxon>
        <taxon>Actinomycetota</taxon>
        <taxon>Actinomycetes</taxon>
        <taxon>Kitasatosporales</taxon>
        <taxon>Streptomycetaceae</taxon>
        <taxon>Streptomyces</taxon>
    </lineage>
</organism>
<sequence length="218" mass="21619">MSNLFVVAYNDVATAGRVRDKLFELSKQHLVELEDAVVVERSEDGRIKLHQAVSHTAVGAAGGALWGGVIGLLFLAPLLGAAVGAAAGAAGGAVTDTGINDKFMKDLSQNLRPGAAALFVLVKQAAGDKVIPQIAEFGGQLVQTSLSQDQEDHLREAVAAAQAKAAAATAPPETGPEAGGTAAPAKVAPTAASGTGATGTPEPAGTPEPDANGAPASS</sequence>
<feature type="compositionally biased region" description="Low complexity" evidence="1">
    <location>
        <begin position="157"/>
        <end position="209"/>
    </location>
</feature>
<evidence type="ECO:0000256" key="1">
    <source>
        <dbReference type="SAM" id="MobiDB-lite"/>
    </source>
</evidence>
<dbReference type="InterPro" id="IPR009200">
    <property type="entry name" value="DUF1269_membrane"/>
</dbReference>
<gene>
    <name evidence="2" type="ORF">OG699_14330</name>
</gene>
<protein>
    <submittedName>
        <fullName evidence="2">DUF1269 domain-containing protein</fullName>
    </submittedName>
</protein>
<reference evidence="2" key="1">
    <citation type="submission" date="2022-10" db="EMBL/GenBank/DDBJ databases">
        <title>The complete genomes of actinobacterial strains from the NBC collection.</title>
        <authorList>
            <person name="Joergensen T.S."/>
            <person name="Alvarez Arevalo M."/>
            <person name="Sterndorff E.B."/>
            <person name="Faurdal D."/>
            <person name="Vuksanovic O."/>
            <person name="Mourched A.-S."/>
            <person name="Charusanti P."/>
            <person name="Shaw S."/>
            <person name="Blin K."/>
            <person name="Weber T."/>
        </authorList>
    </citation>
    <scope>NUCLEOTIDE SEQUENCE</scope>
    <source>
        <strain evidence="2">NBC_01393</strain>
    </source>
</reference>
<name>A0AAU3HU83_9ACTN</name>
<dbReference type="Pfam" id="PF06897">
    <property type="entry name" value="DUF1269"/>
    <property type="match status" value="1"/>
</dbReference>
<proteinExistence type="predicted"/>
<accession>A0AAU3HU83</accession>
<dbReference type="AlphaFoldDB" id="A0AAU3HU83"/>
<feature type="region of interest" description="Disordered" evidence="1">
    <location>
        <begin position="153"/>
        <end position="218"/>
    </location>
</feature>
<evidence type="ECO:0000313" key="2">
    <source>
        <dbReference type="EMBL" id="WTZ09071.1"/>
    </source>
</evidence>